<feature type="compositionally biased region" description="Basic and acidic residues" evidence="2">
    <location>
        <begin position="707"/>
        <end position="718"/>
    </location>
</feature>
<feature type="region of interest" description="Disordered" evidence="2">
    <location>
        <begin position="608"/>
        <end position="629"/>
    </location>
</feature>
<dbReference type="Proteomes" id="UP000054272">
    <property type="component" value="Unassembled WGS sequence"/>
</dbReference>
<sequence>MTDNNRNTNRHTKLPIHQYDFDIPPRTHPFATSRLPPIGNTDPTSEFMYQMPVIQGFGKSMSEGGNLTCYGPLDLNALNERLQGLGLKLDKQFESLGNPNIVNQSRPPKASGQSQPYSPSGYERSINQANQLPQAPLTKQAPATNPPTIHTGYPPTPLLDPNEPDSNQPYRWAYRSVTELAPDDSVSMYRPDRAPSRVRSSRRGGTNVDPGENTNIPGEMYDEIHEQQDGESFWTHDDITQGTPKTNRRFEEEMTVGATSVWTRGDIGRDMYDMRDRLLDAEARRDQKAMTCLRRQISEAQGLAATTARLDAAESQLRELQAKLIAEQVARTQIEQEAGLREDEVKNYQNEWACAVRALRRAREEGKKTDEEKRRIQGRFEEARDKLWRYHEALRVREARAQGKEEGRAEAWQEAERWMGGSPPIPGVDPIPAVPGAVLHQTPMTGPLYLQSPQLQSPTANLFQQQQQQQQPLPPQQPISSAQPLPMQSIAQLLEWLANNPGTFSQALGNQDQLQGHQNIHPQQVQVQGMGVLPPQQPFAVQHDGAAGQYVGKAAMSPQMQQMPSQAHQQQQQPTMVTEMMPTTQFQPVGQSSQMQQQMPQQIYHIPGTQQHSQPHQPTSTRSHGKRLYGNIPNAQTDRSSYGNALMADPVLNLPTADSYLERVDHDPGLKKMMAATRSKTVHTSQVPIAVTIELENGRQPLTATKSHFDDNRSDVDKPLPPLKVDIPGVTRSHTFRAAPTDSISSSRRPKRISLSEGLNNYDYHYHRRPMNQIPDGDRYPIFPLPGQNRQNGLGTVEPTNINHVIPLEVSNFQSPNSEYRGGRASEWSTPARHNPGPAASSVRNKVASALRKDMDIEPELENIEEIHERERFTGRRAGQVPAPMEQHGETGMPPHMPFQGGRGPSGPPRPAPSMPNMRHRIQPVMPKPLVHSRARSDSHPGVGRPQSHSIAALHNARQSGDPIIPPHLATAAVSSGVEDVRGRQSALGLSGVGGDDKGSDGIEGMDMGRMRAPTSSRSPSNNLNVAAIPSQVSAQSQISPTTFQPPDSFARATENGDGTHTGRVPISLNTPPGQKGHSNAVDILPSLSVLSSRAKTHPHRISSFNRRSDSRRREPRELQLPDSGSDAQAAHRRARNSHSHTASQPHLPPIVPPIENHTYQPHHAYEAPLPASRSEAPTVYGRMPDNTLTSTGTLKNELRTIDFARDIPLPGRMGTTYDTRTTVVPVFPQKTFSRQPRDRPIASNSGKGNGGNGSSGSGNRVDPRLYVRPLSRSTMKKASTYAASVPPIEEVTEPESGRDTLRRSRVSGTIPS</sequence>
<feature type="region of interest" description="Disordered" evidence="2">
    <location>
        <begin position="987"/>
        <end position="1158"/>
    </location>
</feature>
<evidence type="ECO:0000313" key="4">
    <source>
        <dbReference type="Proteomes" id="UP000054272"/>
    </source>
</evidence>
<dbReference type="EMBL" id="KN848765">
    <property type="protein sequence ID" value="KIR77031.1"/>
    <property type="molecule type" value="Genomic_DNA"/>
</dbReference>
<evidence type="ECO:0000313" key="3">
    <source>
        <dbReference type="EMBL" id="KIR77031.1"/>
    </source>
</evidence>
<feature type="region of interest" description="Disordered" evidence="2">
    <location>
        <begin position="137"/>
        <end position="168"/>
    </location>
</feature>
<feature type="region of interest" description="Disordered" evidence="2">
    <location>
        <begin position="816"/>
        <end position="843"/>
    </location>
</feature>
<feature type="region of interest" description="Disordered" evidence="2">
    <location>
        <begin position="457"/>
        <end position="482"/>
    </location>
</feature>
<organism evidence="3 4">
    <name type="scientific">Cryptococcus gattii EJB2</name>
    <dbReference type="NCBI Taxonomy" id="1296103"/>
    <lineage>
        <taxon>Eukaryota</taxon>
        <taxon>Fungi</taxon>
        <taxon>Dikarya</taxon>
        <taxon>Basidiomycota</taxon>
        <taxon>Agaricomycotina</taxon>
        <taxon>Tremellomycetes</taxon>
        <taxon>Tremellales</taxon>
        <taxon>Cryptococcaceae</taxon>
        <taxon>Cryptococcus</taxon>
        <taxon>Cryptococcus gattii species complex</taxon>
    </lineage>
</organism>
<feature type="region of interest" description="Disordered" evidence="2">
    <location>
        <begin position="98"/>
        <end position="124"/>
    </location>
</feature>
<evidence type="ECO:0000256" key="1">
    <source>
        <dbReference type="SAM" id="Coils"/>
    </source>
</evidence>
<feature type="compositionally biased region" description="Polar residues" evidence="2">
    <location>
        <begin position="98"/>
        <end position="118"/>
    </location>
</feature>
<feature type="compositionally biased region" description="Polar residues" evidence="2">
    <location>
        <begin position="1014"/>
        <end position="1046"/>
    </location>
</feature>
<feature type="compositionally biased region" description="Basic and acidic residues" evidence="2">
    <location>
        <begin position="1107"/>
        <end position="1120"/>
    </location>
</feature>
<reference evidence="3 4" key="1">
    <citation type="submission" date="2015-01" db="EMBL/GenBank/DDBJ databases">
        <title>The Genome Sequence of Cryptococcus gattii EJB2.</title>
        <authorList>
            <consortium name="The Broad Institute Genomics Platform"/>
            <person name="Cuomo C."/>
            <person name="Litvintseva A."/>
            <person name="Chen Y."/>
            <person name="Heitman J."/>
            <person name="Sun S."/>
            <person name="Springer D."/>
            <person name="Dromer F."/>
            <person name="Young S."/>
            <person name="Zeng Q."/>
            <person name="Gargeya S."/>
            <person name="Abouelleil A."/>
            <person name="Alvarado L."/>
            <person name="Chapman S.B."/>
            <person name="Gainer-Dewar J."/>
            <person name="Goldberg J."/>
            <person name="Griggs A."/>
            <person name="Gujja S."/>
            <person name="Hansen M."/>
            <person name="Howarth C."/>
            <person name="Imamovic A."/>
            <person name="Larimer J."/>
            <person name="Murphy C."/>
            <person name="Naylor J."/>
            <person name="Pearson M."/>
            <person name="Priest M."/>
            <person name="Roberts A."/>
            <person name="Saif S."/>
            <person name="Shea T."/>
            <person name="Sykes S."/>
            <person name="Wortman J."/>
            <person name="Nusbaum C."/>
            <person name="Birren B."/>
        </authorList>
    </citation>
    <scope>NUCLEOTIDE SEQUENCE [LARGE SCALE GENOMIC DNA]</scope>
    <source>
        <strain evidence="3 4">EJB2</strain>
    </source>
</reference>
<accession>A0ABR5BN14</accession>
<keyword evidence="4" id="KW-1185">Reference proteome</keyword>
<feature type="region of interest" description="Disordered" evidence="2">
    <location>
        <begin position="703"/>
        <end position="722"/>
    </location>
</feature>
<feature type="region of interest" description="Disordered" evidence="2">
    <location>
        <begin position="1230"/>
        <end position="1313"/>
    </location>
</feature>
<gene>
    <name evidence="3" type="ORF">I306_05968</name>
</gene>
<feature type="region of interest" description="Disordered" evidence="2">
    <location>
        <begin position="183"/>
        <end position="216"/>
    </location>
</feature>
<proteinExistence type="predicted"/>
<feature type="compositionally biased region" description="Polar residues" evidence="2">
    <location>
        <begin position="608"/>
        <end position="622"/>
    </location>
</feature>
<feature type="region of interest" description="Disordered" evidence="2">
    <location>
        <begin position="882"/>
        <end position="912"/>
    </location>
</feature>
<protein>
    <submittedName>
        <fullName evidence="3">Uncharacterized protein</fullName>
    </submittedName>
</protein>
<feature type="coiled-coil region" evidence="1">
    <location>
        <begin position="303"/>
        <end position="365"/>
    </location>
</feature>
<feature type="compositionally biased region" description="Gly residues" evidence="2">
    <location>
        <begin position="1248"/>
        <end position="1257"/>
    </location>
</feature>
<evidence type="ECO:0000256" key="2">
    <source>
        <dbReference type="SAM" id="MobiDB-lite"/>
    </source>
</evidence>
<keyword evidence="1" id="KW-0175">Coiled coil</keyword>
<name>A0ABR5BN14_9TREE</name>